<dbReference type="Proteomes" id="UP000554482">
    <property type="component" value="Unassembled WGS sequence"/>
</dbReference>
<dbReference type="OrthoDB" id="205623at2759"/>
<dbReference type="EMBL" id="JABWDY010042443">
    <property type="protein sequence ID" value="KAF5176649.1"/>
    <property type="molecule type" value="Genomic_DNA"/>
</dbReference>
<sequence length="61" mass="7310">MEESFERFCKGITLFGPCWDQALDYWKLSIESKGITLFGPCWDQALDYWKLSIESLKKFYF</sequence>
<dbReference type="AlphaFoldDB" id="A0A7J6UVS6"/>
<evidence type="ECO:0000313" key="1">
    <source>
        <dbReference type="EMBL" id="KAF5176649.1"/>
    </source>
</evidence>
<organism evidence="1 2">
    <name type="scientific">Thalictrum thalictroides</name>
    <name type="common">Rue-anemone</name>
    <name type="synonym">Anemone thalictroides</name>
    <dbReference type="NCBI Taxonomy" id="46969"/>
    <lineage>
        <taxon>Eukaryota</taxon>
        <taxon>Viridiplantae</taxon>
        <taxon>Streptophyta</taxon>
        <taxon>Embryophyta</taxon>
        <taxon>Tracheophyta</taxon>
        <taxon>Spermatophyta</taxon>
        <taxon>Magnoliopsida</taxon>
        <taxon>Ranunculales</taxon>
        <taxon>Ranunculaceae</taxon>
        <taxon>Thalictroideae</taxon>
        <taxon>Thalictrum</taxon>
    </lineage>
</organism>
<evidence type="ECO:0000313" key="2">
    <source>
        <dbReference type="Proteomes" id="UP000554482"/>
    </source>
</evidence>
<comment type="caution">
    <text evidence="1">The sequence shown here is derived from an EMBL/GenBank/DDBJ whole genome shotgun (WGS) entry which is preliminary data.</text>
</comment>
<keyword evidence="2" id="KW-1185">Reference proteome</keyword>
<proteinExistence type="predicted"/>
<gene>
    <name evidence="1" type="ORF">FRX31_033764</name>
</gene>
<accession>A0A7J6UVS6</accession>
<name>A0A7J6UVS6_THATH</name>
<reference evidence="1 2" key="1">
    <citation type="submission" date="2020-06" db="EMBL/GenBank/DDBJ databases">
        <title>Transcriptomic and genomic resources for Thalictrum thalictroides and T. hernandezii: Facilitating candidate gene discovery in an emerging model plant lineage.</title>
        <authorList>
            <person name="Arias T."/>
            <person name="Riano-Pachon D.M."/>
            <person name="Di Stilio V.S."/>
        </authorList>
    </citation>
    <scope>NUCLEOTIDE SEQUENCE [LARGE SCALE GENOMIC DNA]</scope>
    <source>
        <strain evidence="2">cv. WT478/WT964</strain>
        <tissue evidence="1">Leaves</tissue>
    </source>
</reference>
<protein>
    <submittedName>
        <fullName evidence="1">Uncharacterized protein</fullName>
    </submittedName>
</protein>